<reference evidence="1 2" key="1">
    <citation type="submission" date="2023-02" db="EMBL/GenBank/DDBJ databases">
        <authorList>
            <person name="Maleckis M."/>
        </authorList>
    </citation>
    <scope>NUCLEOTIDE SEQUENCE [LARGE SCALE GENOMIC DNA]</scope>
    <source>
        <strain evidence="1 2">P8-A2</strain>
    </source>
</reference>
<dbReference type="InterPro" id="IPR007338">
    <property type="entry name" value="DUF416"/>
</dbReference>
<dbReference type="EMBL" id="JARAKF010000001">
    <property type="protein sequence ID" value="MDU8996798.1"/>
    <property type="molecule type" value="Genomic_DNA"/>
</dbReference>
<dbReference type="InterPro" id="IPR023381">
    <property type="entry name" value="YP001051499.1-like_dom_sf"/>
</dbReference>
<protein>
    <submittedName>
        <fullName evidence="1">DUF416 family protein</fullName>
    </submittedName>
</protein>
<keyword evidence="2" id="KW-1185">Reference proteome</keyword>
<gene>
    <name evidence="1" type="ORF">PU648_31505</name>
</gene>
<organism evidence="1 2">
    <name type="scientific">Streptomyces mirabilis</name>
    <dbReference type="NCBI Taxonomy" id="68239"/>
    <lineage>
        <taxon>Bacteria</taxon>
        <taxon>Bacillati</taxon>
        <taxon>Actinomycetota</taxon>
        <taxon>Actinomycetes</taxon>
        <taxon>Kitasatosporales</taxon>
        <taxon>Streptomycetaceae</taxon>
        <taxon>Streptomyces</taxon>
    </lineage>
</organism>
<dbReference type="Gene3D" id="1.20.1590.10">
    <property type="entry name" value="YP_001051499.1 domain like"/>
    <property type="match status" value="1"/>
</dbReference>
<comment type="caution">
    <text evidence="1">The sequence shown here is derived from an EMBL/GenBank/DDBJ whole genome shotgun (WGS) entry which is preliminary data.</text>
</comment>
<dbReference type="Pfam" id="PF04222">
    <property type="entry name" value="DUF416"/>
    <property type="match status" value="1"/>
</dbReference>
<dbReference type="Proteomes" id="UP001257627">
    <property type="component" value="Unassembled WGS sequence"/>
</dbReference>
<evidence type="ECO:0000313" key="2">
    <source>
        <dbReference type="Proteomes" id="UP001257627"/>
    </source>
</evidence>
<name>A0ABU3US91_9ACTN</name>
<dbReference type="RefSeq" id="WP_143608303.1">
    <property type="nucleotide sequence ID" value="NZ_CP107955.1"/>
</dbReference>
<accession>A0ABU3US91</accession>
<proteinExistence type="predicted"/>
<sequence length="199" mass="22100">MLDFDPEGIRGQLAGLDEWSIATFSAACVEFLIPSYRRFSEAEGVGDSDAVEAQLDSVWRALVNDSLNSLGLELPRSEAVMHYIPDQDEEWNDWSACAENAVTALALLLDYCATRELNLAVRIANQAYEAVDWIASSEMDVPIMDSRSARGIRESNVVQVELQRQQDSLHSLREGGFSKASMTQRLREISQESALGRLA</sequence>
<evidence type="ECO:0000313" key="1">
    <source>
        <dbReference type="EMBL" id="MDU8996798.1"/>
    </source>
</evidence>